<dbReference type="GO" id="GO:0005737">
    <property type="term" value="C:cytoplasm"/>
    <property type="evidence" value="ECO:0007669"/>
    <property type="project" value="TreeGrafter"/>
</dbReference>
<organism evidence="6 7">
    <name type="scientific">Ferirhizobium litorale</name>
    <dbReference type="NCBI Taxonomy" id="2927786"/>
    <lineage>
        <taxon>Bacteria</taxon>
        <taxon>Pseudomonadati</taxon>
        <taxon>Pseudomonadota</taxon>
        <taxon>Alphaproteobacteria</taxon>
        <taxon>Hyphomicrobiales</taxon>
        <taxon>Rhizobiaceae</taxon>
        <taxon>Ferirhizobium</taxon>
    </lineage>
</organism>
<evidence type="ECO:0000259" key="5">
    <source>
        <dbReference type="PROSITE" id="PS51462"/>
    </source>
</evidence>
<name>A0AAE3QDT9_9HYPH</name>
<evidence type="ECO:0000313" key="7">
    <source>
        <dbReference type="Proteomes" id="UP001161580"/>
    </source>
</evidence>
<reference evidence="6" key="1">
    <citation type="submission" date="2022-03" db="EMBL/GenBank/DDBJ databases">
        <title>Fererhizobium litorale gen. nov., sp. nov., isolated from sandy sediments of the Sea of Japan seashore.</title>
        <authorList>
            <person name="Romanenko L."/>
            <person name="Kurilenko V."/>
            <person name="Otstavnykh N."/>
            <person name="Svetashev V."/>
            <person name="Tekutyeva L."/>
            <person name="Isaeva M."/>
            <person name="Mikhailov V."/>
        </authorList>
    </citation>
    <scope>NUCLEOTIDE SEQUENCE</scope>
    <source>
        <strain evidence="6">KMM 9576</strain>
    </source>
</reference>
<dbReference type="Proteomes" id="UP001161580">
    <property type="component" value="Unassembled WGS sequence"/>
</dbReference>
<dbReference type="EMBL" id="JALDYZ010000002">
    <property type="protein sequence ID" value="MDI7921725.1"/>
    <property type="molecule type" value="Genomic_DNA"/>
</dbReference>
<comment type="cofactor">
    <cofactor evidence="1">
        <name>Mg(2+)</name>
        <dbReference type="ChEBI" id="CHEBI:18420"/>
    </cofactor>
</comment>
<evidence type="ECO:0000256" key="1">
    <source>
        <dbReference type="ARBA" id="ARBA00001946"/>
    </source>
</evidence>
<dbReference type="AlphaFoldDB" id="A0AAE3QDT9"/>
<proteinExistence type="predicted"/>
<dbReference type="RefSeq" id="WP_311789144.1">
    <property type="nucleotide sequence ID" value="NZ_JALDYY010000024.1"/>
</dbReference>
<dbReference type="PANTHER" id="PTHR12629:SF0">
    <property type="entry name" value="DIPHOSPHOINOSITOL-POLYPHOSPHATE DIPHOSPHATASE"/>
    <property type="match status" value="1"/>
</dbReference>
<dbReference type="InterPro" id="IPR000086">
    <property type="entry name" value="NUDIX_hydrolase_dom"/>
</dbReference>
<keyword evidence="3 6" id="KW-0378">Hydrolase</keyword>
<dbReference type="PANTHER" id="PTHR12629">
    <property type="entry name" value="DIPHOSPHOINOSITOL POLYPHOSPHATE PHOSPHOHYDROLASE"/>
    <property type="match status" value="1"/>
</dbReference>
<dbReference type="Pfam" id="PF00293">
    <property type="entry name" value="NUDIX"/>
    <property type="match status" value="1"/>
</dbReference>
<dbReference type="GO" id="GO:0046872">
    <property type="term" value="F:metal ion binding"/>
    <property type="evidence" value="ECO:0007669"/>
    <property type="project" value="UniProtKB-KW"/>
</dbReference>
<dbReference type="SUPFAM" id="SSF55811">
    <property type="entry name" value="Nudix"/>
    <property type="match status" value="1"/>
</dbReference>
<gene>
    <name evidence="6" type="ORF">MRS75_06445</name>
</gene>
<dbReference type="InterPro" id="IPR047198">
    <property type="entry name" value="DDP-like_NUDIX"/>
</dbReference>
<dbReference type="CDD" id="cd04666">
    <property type="entry name" value="NUDIX_DIPP2_like_Nudt4"/>
    <property type="match status" value="1"/>
</dbReference>
<dbReference type="Gene3D" id="3.90.79.10">
    <property type="entry name" value="Nucleoside Triphosphate Pyrophosphohydrolase"/>
    <property type="match status" value="1"/>
</dbReference>
<evidence type="ECO:0000256" key="4">
    <source>
        <dbReference type="ARBA" id="ARBA00022842"/>
    </source>
</evidence>
<feature type="domain" description="Nudix hydrolase" evidence="5">
    <location>
        <begin position="18"/>
        <end position="151"/>
    </location>
</feature>
<evidence type="ECO:0000256" key="2">
    <source>
        <dbReference type="ARBA" id="ARBA00022723"/>
    </source>
</evidence>
<keyword evidence="2" id="KW-0479">Metal-binding</keyword>
<dbReference type="GO" id="GO:0016462">
    <property type="term" value="F:pyrophosphatase activity"/>
    <property type="evidence" value="ECO:0007669"/>
    <property type="project" value="InterPro"/>
</dbReference>
<sequence length="168" mass="19238">MALLQRIAKDVKLMFRRPPRQQYAALCYRLKKKNGLEVLLLTSRDTGRWVIPKGWPMPNKKSHSVAEREAFEEAGVKGKAERAPLGSFTYHKGLDQGLKVFCRVQVHALKVESMLDDFPEKGQRQLAWVSCAEAAERVDEPELKALLLAFEQRMLGHEEPGTRKILRK</sequence>
<protein>
    <submittedName>
        <fullName evidence="6">NUDIX hydrolase</fullName>
    </submittedName>
</protein>
<dbReference type="InterPro" id="IPR015797">
    <property type="entry name" value="NUDIX_hydrolase-like_dom_sf"/>
</dbReference>
<evidence type="ECO:0000313" key="6">
    <source>
        <dbReference type="EMBL" id="MDI7921725.1"/>
    </source>
</evidence>
<comment type="caution">
    <text evidence="6">The sequence shown here is derived from an EMBL/GenBank/DDBJ whole genome shotgun (WGS) entry which is preliminary data.</text>
</comment>
<accession>A0AAE3QDT9</accession>
<evidence type="ECO:0000256" key="3">
    <source>
        <dbReference type="ARBA" id="ARBA00022801"/>
    </source>
</evidence>
<keyword evidence="4" id="KW-0460">Magnesium</keyword>
<dbReference type="PROSITE" id="PS51462">
    <property type="entry name" value="NUDIX"/>
    <property type="match status" value="1"/>
</dbReference>
<keyword evidence="7" id="KW-1185">Reference proteome</keyword>